<gene>
    <name evidence="3" type="ORF">OW255_16315</name>
</gene>
<evidence type="ECO:0000313" key="3">
    <source>
        <dbReference type="EMBL" id="WAJ23116.1"/>
    </source>
</evidence>
<organism evidence="3 4">
    <name type="scientific">Lacrimispora xylanolytica</name>
    <dbReference type="NCBI Taxonomy" id="29375"/>
    <lineage>
        <taxon>Bacteria</taxon>
        <taxon>Bacillati</taxon>
        <taxon>Bacillota</taxon>
        <taxon>Clostridia</taxon>
        <taxon>Lachnospirales</taxon>
        <taxon>Lachnospiraceae</taxon>
        <taxon>Lacrimispora</taxon>
    </lineage>
</organism>
<proteinExistence type="predicted"/>
<dbReference type="Pfam" id="PF06353">
    <property type="entry name" value="DUF1062"/>
    <property type="match status" value="1"/>
</dbReference>
<evidence type="ECO:0000313" key="4">
    <source>
        <dbReference type="Proteomes" id="UP001163115"/>
    </source>
</evidence>
<keyword evidence="1" id="KW-0694">RNA-binding</keyword>
<dbReference type="SMART" id="SM00363">
    <property type="entry name" value="S4"/>
    <property type="match status" value="1"/>
</dbReference>
<sequence>MNQNLRNQWTIVPKELPSILKNCSRCKEKKEFKNSGRFRVNANGSHLDIWLIFRCECCDTTYNLTVLERIEAGRVNKEEYKGFLRNSKELAVKYGNDKEIFTKNKAEMSQNCIEYQVIHKEMECTCNIEGIMEVELRIPAGFDLRLDALLVRQFSISRSHAKRWCENGYVRSNGKPLSHKSKVRDFMVLQILLEDQASLTNT</sequence>
<dbReference type="CDD" id="cd00165">
    <property type="entry name" value="S4"/>
    <property type="match status" value="1"/>
</dbReference>
<feature type="domain" description="RNA-binding S4" evidence="2">
    <location>
        <begin position="144"/>
        <end position="200"/>
    </location>
</feature>
<evidence type="ECO:0000259" key="2">
    <source>
        <dbReference type="SMART" id="SM00363"/>
    </source>
</evidence>
<dbReference type="SUPFAM" id="SSF55174">
    <property type="entry name" value="Alpha-L RNA-binding motif"/>
    <property type="match status" value="1"/>
</dbReference>
<dbReference type="PROSITE" id="PS50889">
    <property type="entry name" value="S4"/>
    <property type="match status" value="1"/>
</dbReference>
<dbReference type="EMBL" id="CP113524">
    <property type="protein sequence ID" value="WAJ23116.1"/>
    <property type="molecule type" value="Genomic_DNA"/>
</dbReference>
<keyword evidence="4" id="KW-1185">Reference proteome</keyword>
<dbReference type="RefSeq" id="WP_268114665.1">
    <property type="nucleotide sequence ID" value="NZ_CP113524.1"/>
</dbReference>
<protein>
    <submittedName>
        <fullName evidence="3">DUF1062 domain-containing protein</fullName>
    </submittedName>
</protein>
<name>A0ABY7A988_9FIRM</name>
<dbReference type="InterPro" id="IPR002942">
    <property type="entry name" value="S4_RNA-bd"/>
</dbReference>
<dbReference type="Gene3D" id="3.10.290.10">
    <property type="entry name" value="RNA-binding S4 domain"/>
    <property type="match status" value="1"/>
</dbReference>
<dbReference type="Proteomes" id="UP001163115">
    <property type="component" value="Chromosome"/>
</dbReference>
<dbReference type="InterPro" id="IPR009412">
    <property type="entry name" value="DUF1062"/>
</dbReference>
<accession>A0ABY7A988</accession>
<evidence type="ECO:0000256" key="1">
    <source>
        <dbReference type="PROSITE-ProRule" id="PRU00182"/>
    </source>
</evidence>
<dbReference type="InterPro" id="IPR036986">
    <property type="entry name" value="S4_RNA-bd_sf"/>
</dbReference>
<reference evidence="3" key="1">
    <citation type="submission" date="2022-11" db="EMBL/GenBank/DDBJ databases">
        <title>Lacrimispora xylanolytica sy1, complete genome.</title>
        <authorList>
            <person name="Choi S."/>
        </authorList>
    </citation>
    <scope>NUCLEOTIDE SEQUENCE</scope>
    <source>
        <strain evidence="3">Sy1</strain>
    </source>
</reference>